<evidence type="ECO:0000256" key="1">
    <source>
        <dbReference type="SAM" id="MobiDB-lite"/>
    </source>
</evidence>
<dbReference type="AlphaFoldDB" id="A0A402DRW9"/>
<protein>
    <submittedName>
        <fullName evidence="2">Uncharacterized protein</fullName>
    </submittedName>
</protein>
<comment type="caution">
    <text evidence="2">The sequence shown here is derived from an EMBL/GenBank/DDBJ whole genome shotgun (WGS) entry which is preliminary data.</text>
</comment>
<organism evidence="2 3">
    <name type="scientific">Cellulomonas biazotea</name>
    <dbReference type="NCBI Taxonomy" id="1709"/>
    <lineage>
        <taxon>Bacteria</taxon>
        <taxon>Bacillati</taxon>
        <taxon>Actinomycetota</taxon>
        <taxon>Actinomycetes</taxon>
        <taxon>Micrococcales</taxon>
        <taxon>Cellulomonadaceae</taxon>
        <taxon>Cellulomonas</taxon>
    </lineage>
</organism>
<proteinExistence type="predicted"/>
<name>A0A402DRW9_9CELL</name>
<gene>
    <name evidence="2" type="ORF">CBZ_19280</name>
</gene>
<keyword evidence="3" id="KW-1185">Reference proteome</keyword>
<dbReference type="Proteomes" id="UP000289954">
    <property type="component" value="Unassembled WGS sequence"/>
</dbReference>
<accession>A0A402DRW9</accession>
<evidence type="ECO:0000313" key="3">
    <source>
        <dbReference type="Proteomes" id="UP000289954"/>
    </source>
</evidence>
<evidence type="ECO:0000313" key="2">
    <source>
        <dbReference type="EMBL" id="GCE76872.1"/>
    </source>
</evidence>
<feature type="region of interest" description="Disordered" evidence="1">
    <location>
        <begin position="47"/>
        <end position="66"/>
    </location>
</feature>
<reference evidence="2 3" key="1">
    <citation type="submission" date="2019-01" db="EMBL/GenBank/DDBJ databases">
        <title>Draft genome sequence of Cellulomonas takizawaensis strain TKZ-21.</title>
        <authorList>
            <person name="Yamamura H."/>
            <person name="Hayashi T."/>
            <person name="Hamada M."/>
            <person name="Serisawa Y."/>
            <person name="Matsuyama K."/>
            <person name="Nakagawa Y."/>
            <person name="Otoguro M."/>
            <person name="Yanagida F."/>
            <person name="Hayakawa M."/>
        </authorList>
    </citation>
    <scope>NUCLEOTIDE SEQUENCE [LARGE SCALE GENOMIC DNA]</scope>
    <source>
        <strain evidence="2 3">NBRC12680</strain>
    </source>
</reference>
<sequence>MVFSALVTTGRRRTSLDHAGRRVDRGRTVDGVDRGRVVDGADRAAWGRVGSDGWGPGAPAGPDAQP</sequence>
<dbReference type="EMBL" id="BIMR01000141">
    <property type="protein sequence ID" value="GCE76872.1"/>
    <property type="molecule type" value="Genomic_DNA"/>
</dbReference>